<sequence length="114" mass="11382">MYCIVVSAFAVLAVASLTTAVAPPASECQTPPVECCTTLAPADTPVVAMVLKGLGITPVHPDELAGLTCNPINGTIGPGGDASCPTNFQPVCCGQITSQPSGIDVDCVVVDPQA</sequence>
<evidence type="ECO:0000313" key="2">
    <source>
        <dbReference type="Proteomes" id="UP001055072"/>
    </source>
</evidence>
<accession>A0ACB8UEQ6</accession>
<protein>
    <submittedName>
        <fullName evidence="1">Uncharacterized protein</fullName>
    </submittedName>
</protein>
<name>A0ACB8UEQ6_9APHY</name>
<comment type="caution">
    <text evidence="1">The sequence shown here is derived from an EMBL/GenBank/DDBJ whole genome shotgun (WGS) entry which is preliminary data.</text>
</comment>
<gene>
    <name evidence="1" type="ORF">BDY19DRAFT_926951</name>
</gene>
<proteinExistence type="predicted"/>
<reference evidence="1" key="1">
    <citation type="journal article" date="2021" name="Environ. Microbiol.">
        <title>Gene family expansions and transcriptome signatures uncover fungal adaptations to wood decay.</title>
        <authorList>
            <person name="Hage H."/>
            <person name="Miyauchi S."/>
            <person name="Viragh M."/>
            <person name="Drula E."/>
            <person name="Min B."/>
            <person name="Chaduli D."/>
            <person name="Navarro D."/>
            <person name="Favel A."/>
            <person name="Norest M."/>
            <person name="Lesage-Meessen L."/>
            <person name="Balint B."/>
            <person name="Merenyi Z."/>
            <person name="de Eugenio L."/>
            <person name="Morin E."/>
            <person name="Martinez A.T."/>
            <person name="Baldrian P."/>
            <person name="Stursova M."/>
            <person name="Martinez M.J."/>
            <person name="Novotny C."/>
            <person name="Magnuson J.K."/>
            <person name="Spatafora J.W."/>
            <person name="Maurice S."/>
            <person name="Pangilinan J."/>
            <person name="Andreopoulos W."/>
            <person name="LaButti K."/>
            <person name="Hundley H."/>
            <person name="Na H."/>
            <person name="Kuo A."/>
            <person name="Barry K."/>
            <person name="Lipzen A."/>
            <person name="Henrissat B."/>
            <person name="Riley R."/>
            <person name="Ahrendt S."/>
            <person name="Nagy L.G."/>
            <person name="Grigoriev I.V."/>
            <person name="Martin F."/>
            <person name="Rosso M.N."/>
        </authorList>
    </citation>
    <scope>NUCLEOTIDE SEQUENCE</scope>
    <source>
        <strain evidence="1">CBS 384.51</strain>
    </source>
</reference>
<keyword evidence="2" id="KW-1185">Reference proteome</keyword>
<organism evidence="1 2">
    <name type="scientific">Irpex rosettiformis</name>
    <dbReference type="NCBI Taxonomy" id="378272"/>
    <lineage>
        <taxon>Eukaryota</taxon>
        <taxon>Fungi</taxon>
        <taxon>Dikarya</taxon>
        <taxon>Basidiomycota</taxon>
        <taxon>Agaricomycotina</taxon>
        <taxon>Agaricomycetes</taxon>
        <taxon>Polyporales</taxon>
        <taxon>Irpicaceae</taxon>
        <taxon>Irpex</taxon>
    </lineage>
</organism>
<dbReference type="Proteomes" id="UP001055072">
    <property type="component" value="Unassembled WGS sequence"/>
</dbReference>
<evidence type="ECO:0000313" key="1">
    <source>
        <dbReference type="EMBL" id="KAI0092887.1"/>
    </source>
</evidence>
<dbReference type="EMBL" id="MU274903">
    <property type="protein sequence ID" value="KAI0092887.1"/>
    <property type="molecule type" value="Genomic_DNA"/>
</dbReference>